<dbReference type="FunFam" id="3.40.50.1820:FF:000057">
    <property type="entry name" value="Lipase"/>
    <property type="match status" value="1"/>
</dbReference>
<evidence type="ECO:0000256" key="5">
    <source>
        <dbReference type="ARBA" id="ARBA00023098"/>
    </source>
</evidence>
<keyword evidence="10" id="KW-1185">Reference proteome</keyword>
<comment type="similarity">
    <text evidence="1">Belongs to the AB hydrolase superfamily. Lipase family.</text>
</comment>
<dbReference type="GO" id="GO:0016042">
    <property type="term" value="P:lipid catabolic process"/>
    <property type="evidence" value="ECO:0007669"/>
    <property type="project" value="UniProtKB-KW"/>
</dbReference>
<keyword evidence="6" id="KW-0325">Glycoprotein</keyword>
<evidence type="ECO:0000256" key="1">
    <source>
        <dbReference type="ARBA" id="ARBA00010701"/>
    </source>
</evidence>
<dbReference type="Gene3D" id="3.40.50.1820">
    <property type="entry name" value="alpha/beta hydrolase"/>
    <property type="match status" value="1"/>
</dbReference>
<keyword evidence="2" id="KW-0732">Signal</keyword>
<dbReference type="InterPro" id="IPR025483">
    <property type="entry name" value="Lipase_euk"/>
</dbReference>
<keyword evidence="5" id="KW-0443">Lipid metabolism</keyword>
<keyword evidence="4" id="KW-0442">Lipid degradation</keyword>
<keyword evidence="3" id="KW-0378">Hydrolase</keyword>
<feature type="active site" description="Charge relay system" evidence="7">
    <location>
        <position position="362"/>
    </location>
</feature>
<feature type="active site" description="Nucleophile" evidence="7">
    <location>
        <position position="160"/>
    </location>
</feature>
<evidence type="ECO:0000256" key="3">
    <source>
        <dbReference type="ARBA" id="ARBA00022801"/>
    </source>
</evidence>
<evidence type="ECO:0000256" key="2">
    <source>
        <dbReference type="ARBA" id="ARBA00022729"/>
    </source>
</evidence>
<organism evidence="9 10">
    <name type="scientific">Pristionchus mayeri</name>
    <dbReference type="NCBI Taxonomy" id="1317129"/>
    <lineage>
        <taxon>Eukaryota</taxon>
        <taxon>Metazoa</taxon>
        <taxon>Ecdysozoa</taxon>
        <taxon>Nematoda</taxon>
        <taxon>Chromadorea</taxon>
        <taxon>Rhabditida</taxon>
        <taxon>Rhabditina</taxon>
        <taxon>Diplogasteromorpha</taxon>
        <taxon>Diplogasteroidea</taxon>
        <taxon>Neodiplogasteridae</taxon>
        <taxon>Pristionchus</taxon>
    </lineage>
</organism>
<evidence type="ECO:0000256" key="6">
    <source>
        <dbReference type="ARBA" id="ARBA00023180"/>
    </source>
</evidence>
<dbReference type="Pfam" id="PF04083">
    <property type="entry name" value="Abhydro_lipase"/>
    <property type="match status" value="1"/>
</dbReference>
<dbReference type="PIRSF" id="PIRSF000862">
    <property type="entry name" value="Steryl_ester_lip"/>
    <property type="match status" value="1"/>
</dbReference>
<protein>
    <recommendedName>
        <fullName evidence="8">Partial AB-hydrolase lipase domain-containing protein</fullName>
    </recommendedName>
</protein>
<accession>A0AAN5HZR5</accession>
<feature type="non-terminal residue" evidence="9">
    <location>
        <position position="1"/>
    </location>
</feature>
<sequence length="393" mass="44892">VTILFCAPFARCQDDPEESMNATEMIHHWGYPVETHEVVTADGYILSLLRIPHGPHSKGNSSCRRPPVMMAHGLFSDASEFVANPPASSPAMILADAGFDVFLLNVRGTTLSQRHLRFTNRDRNFWKFTADDMAKYDATASIDKALALNGAKSLHWIGHSQGTLIGFFFLADLPDYNRKVQSLIQLSSVGTLHWTKGFARVIKVFVTFLKSLFTIPMEIGQRDKRFTLKILKSMCPPTSMLICKNFLEMYAGPSSQSFNWSRGAVYMSKVLESTSSWNYLHFLQNHNLNHAYHFDVSPFENLKRYGNIKAPPYNYSNINSDVYFFWSRNDWLTPPKEIERYLAPQMKCGIIKGSFEIPEYNHADFVFATDVADRVFKRITGIIRKYESNFCLD</sequence>
<evidence type="ECO:0000313" key="10">
    <source>
        <dbReference type="Proteomes" id="UP001328107"/>
    </source>
</evidence>
<feature type="domain" description="Partial AB-hydrolase lipase" evidence="8">
    <location>
        <begin position="23"/>
        <end position="84"/>
    </location>
</feature>
<dbReference type="PANTHER" id="PTHR11005">
    <property type="entry name" value="LYSOSOMAL ACID LIPASE-RELATED"/>
    <property type="match status" value="1"/>
</dbReference>
<dbReference type="SUPFAM" id="SSF53474">
    <property type="entry name" value="alpha/beta-Hydrolases"/>
    <property type="match status" value="1"/>
</dbReference>
<dbReference type="InterPro" id="IPR006693">
    <property type="entry name" value="AB_hydrolase_lipase"/>
</dbReference>
<name>A0AAN5HZR5_9BILA</name>
<reference evidence="10" key="1">
    <citation type="submission" date="2022-10" db="EMBL/GenBank/DDBJ databases">
        <title>Genome assembly of Pristionchus species.</title>
        <authorList>
            <person name="Yoshida K."/>
            <person name="Sommer R.J."/>
        </authorList>
    </citation>
    <scope>NUCLEOTIDE SEQUENCE [LARGE SCALE GENOMIC DNA]</scope>
    <source>
        <strain evidence="10">RS5460</strain>
    </source>
</reference>
<dbReference type="InterPro" id="IPR029058">
    <property type="entry name" value="AB_hydrolase_fold"/>
</dbReference>
<dbReference type="GO" id="GO:0016788">
    <property type="term" value="F:hydrolase activity, acting on ester bonds"/>
    <property type="evidence" value="ECO:0007669"/>
    <property type="project" value="InterPro"/>
</dbReference>
<comment type="caution">
    <text evidence="9">The sequence shown here is derived from an EMBL/GenBank/DDBJ whole genome shotgun (WGS) entry which is preliminary data.</text>
</comment>
<dbReference type="AlphaFoldDB" id="A0AAN5HZR5"/>
<dbReference type="EMBL" id="BTRK01000004">
    <property type="protein sequence ID" value="GMR46692.1"/>
    <property type="molecule type" value="Genomic_DNA"/>
</dbReference>
<dbReference type="Proteomes" id="UP001328107">
    <property type="component" value="Unassembled WGS sequence"/>
</dbReference>
<evidence type="ECO:0000256" key="7">
    <source>
        <dbReference type="PIRSR" id="PIRSR000862-1"/>
    </source>
</evidence>
<evidence type="ECO:0000313" key="9">
    <source>
        <dbReference type="EMBL" id="GMR46692.1"/>
    </source>
</evidence>
<evidence type="ECO:0000259" key="8">
    <source>
        <dbReference type="Pfam" id="PF04083"/>
    </source>
</evidence>
<evidence type="ECO:0000256" key="4">
    <source>
        <dbReference type="ARBA" id="ARBA00022963"/>
    </source>
</evidence>
<gene>
    <name evidence="9" type="ORF">PMAYCL1PPCAC_16887</name>
</gene>
<proteinExistence type="inferred from homology"/>
<feature type="active site" description="Charge relay system" evidence="7">
    <location>
        <position position="330"/>
    </location>
</feature>